<proteinExistence type="predicted"/>
<dbReference type="RefSeq" id="WP_270071370.1">
    <property type="nucleotide sequence ID" value="NZ_JAJAQC010000008.1"/>
</dbReference>
<gene>
    <name evidence="2" type="ORF">LG943_07100</name>
</gene>
<dbReference type="Gene3D" id="3.40.140.10">
    <property type="entry name" value="Cytidine Deaminase, domain 2"/>
    <property type="match status" value="1"/>
</dbReference>
<sequence>MNPSPSAAAPVPGTGPDATAADREWLERAIALSWKCPPSQTAFSVGAIVVDARGAVVTDGYSRRDHPHDHAEEAALRAVDPEDPRLVGATVYSSLEPCTRRASRVRSCTRLILDTPIARVVFAWREPEIFVTGEGAEELRLAGRTVVEVPDLALRAREVNEHLLR</sequence>
<dbReference type="Pfam" id="PF00383">
    <property type="entry name" value="dCMP_cyt_deam_1"/>
    <property type="match status" value="1"/>
</dbReference>
<feature type="domain" description="CMP/dCMP-type deaminase" evidence="1">
    <location>
        <begin position="20"/>
        <end position="147"/>
    </location>
</feature>
<evidence type="ECO:0000313" key="3">
    <source>
        <dbReference type="Proteomes" id="UP001140076"/>
    </source>
</evidence>
<dbReference type="InterPro" id="IPR002125">
    <property type="entry name" value="CMP_dCMP_dom"/>
</dbReference>
<organism evidence="2 3">
    <name type="scientific">Streptomonospora mangrovi</name>
    <dbReference type="NCBI Taxonomy" id="2883123"/>
    <lineage>
        <taxon>Bacteria</taxon>
        <taxon>Bacillati</taxon>
        <taxon>Actinomycetota</taxon>
        <taxon>Actinomycetes</taxon>
        <taxon>Streptosporangiales</taxon>
        <taxon>Nocardiopsidaceae</taxon>
        <taxon>Streptomonospora</taxon>
    </lineage>
</organism>
<dbReference type="EMBL" id="JAJAQC010000008">
    <property type="protein sequence ID" value="MDA0564094.1"/>
    <property type="molecule type" value="Genomic_DNA"/>
</dbReference>
<keyword evidence="3" id="KW-1185">Reference proteome</keyword>
<dbReference type="InterPro" id="IPR016193">
    <property type="entry name" value="Cytidine_deaminase-like"/>
</dbReference>
<dbReference type="AlphaFoldDB" id="A0A9X3NHV9"/>
<name>A0A9X3NHV9_9ACTN</name>
<comment type="caution">
    <text evidence="2">The sequence shown here is derived from an EMBL/GenBank/DDBJ whole genome shotgun (WGS) entry which is preliminary data.</text>
</comment>
<dbReference type="SUPFAM" id="SSF53927">
    <property type="entry name" value="Cytidine deaminase-like"/>
    <property type="match status" value="1"/>
</dbReference>
<dbReference type="Proteomes" id="UP001140076">
    <property type="component" value="Unassembled WGS sequence"/>
</dbReference>
<dbReference type="GO" id="GO:0003824">
    <property type="term" value="F:catalytic activity"/>
    <property type="evidence" value="ECO:0007669"/>
    <property type="project" value="InterPro"/>
</dbReference>
<evidence type="ECO:0000259" key="1">
    <source>
        <dbReference type="PROSITE" id="PS51747"/>
    </source>
</evidence>
<reference evidence="2" key="1">
    <citation type="submission" date="2021-10" db="EMBL/GenBank/DDBJ databases">
        <title>Streptomonospora sp. nov., isolated from mangrove soil.</title>
        <authorList>
            <person name="Chen X."/>
            <person name="Ge X."/>
            <person name="Liu W."/>
        </authorList>
    </citation>
    <scope>NUCLEOTIDE SEQUENCE</scope>
    <source>
        <strain evidence="2">S1-112</strain>
    </source>
</reference>
<accession>A0A9X3NHV9</accession>
<protein>
    <submittedName>
        <fullName evidence="2">dCMP deaminase</fullName>
    </submittedName>
</protein>
<dbReference type="PROSITE" id="PS51747">
    <property type="entry name" value="CYT_DCMP_DEAMINASES_2"/>
    <property type="match status" value="1"/>
</dbReference>
<evidence type="ECO:0000313" key="2">
    <source>
        <dbReference type="EMBL" id="MDA0564094.1"/>
    </source>
</evidence>